<name>A0A6C2U9P3_PONDE</name>
<evidence type="ECO:0000256" key="5">
    <source>
        <dbReference type="SAM" id="Phobius"/>
    </source>
</evidence>
<evidence type="ECO:0000313" key="8">
    <source>
        <dbReference type="Proteomes" id="UP000366872"/>
    </source>
</evidence>
<dbReference type="RefSeq" id="WP_136082344.1">
    <property type="nucleotide sequence ID" value="NZ_CAAHFG010000004.1"/>
</dbReference>
<dbReference type="InterPro" id="IPR036465">
    <property type="entry name" value="vWFA_dom_sf"/>
</dbReference>
<accession>A0A6C2U9P3</accession>
<dbReference type="Gene3D" id="3.40.50.410">
    <property type="entry name" value="von Willebrand factor, type A domain"/>
    <property type="match status" value="1"/>
</dbReference>
<organism evidence="7 8">
    <name type="scientific">Pontiella desulfatans</name>
    <dbReference type="NCBI Taxonomy" id="2750659"/>
    <lineage>
        <taxon>Bacteria</taxon>
        <taxon>Pseudomonadati</taxon>
        <taxon>Kiritimatiellota</taxon>
        <taxon>Kiritimatiellia</taxon>
        <taxon>Kiritimatiellales</taxon>
        <taxon>Pontiellaceae</taxon>
        <taxon>Pontiella</taxon>
    </lineage>
</organism>
<feature type="transmembrane region" description="Helical" evidence="5">
    <location>
        <begin position="12"/>
        <end position="29"/>
    </location>
</feature>
<keyword evidence="4 5" id="KW-0472">Membrane</keyword>
<evidence type="ECO:0000313" key="7">
    <source>
        <dbReference type="EMBL" id="VGO16822.1"/>
    </source>
</evidence>
<reference evidence="7 8" key="1">
    <citation type="submission" date="2019-04" db="EMBL/GenBank/DDBJ databases">
        <authorList>
            <person name="Van Vliet M D."/>
        </authorList>
    </citation>
    <scope>NUCLEOTIDE SEQUENCE [LARGE SCALE GENOMIC DNA]</scope>
    <source>
        <strain evidence="7 8">F1</strain>
    </source>
</reference>
<feature type="domain" description="VWFA" evidence="6">
    <location>
        <begin position="83"/>
        <end position="287"/>
    </location>
</feature>
<dbReference type="Proteomes" id="UP000366872">
    <property type="component" value="Unassembled WGS sequence"/>
</dbReference>
<dbReference type="PANTHER" id="PTHR22550">
    <property type="entry name" value="SPORE GERMINATION PROTEIN"/>
    <property type="match status" value="1"/>
</dbReference>
<keyword evidence="3 5" id="KW-1133">Transmembrane helix</keyword>
<evidence type="ECO:0000259" key="6">
    <source>
        <dbReference type="PROSITE" id="PS50234"/>
    </source>
</evidence>
<evidence type="ECO:0000256" key="4">
    <source>
        <dbReference type="ARBA" id="ARBA00023136"/>
    </source>
</evidence>
<evidence type="ECO:0000256" key="1">
    <source>
        <dbReference type="ARBA" id="ARBA00022475"/>
    </source>
</evidence>
<evidence type="ECO:0000256" key="3">
    <source>
        <dbReference type="ARBA" id="ARBA00022989"/>
    </source>
</evidence>
<evidence type="ECO:0000256" key="2">
    <source>
        <dbReference type="ARBA" id="ARBA00022692"/>
    </source>
</evidence>
<dbReference type="SUPFAM" id="SSF53300">
    <property type="entry name" value="vWA-like"/>
    <property type="match status" value="1"/>
</dbReference>
<dbReference type="Pfam" id="PF13519">
    <property type="entry name" value="VWA_2"/>
    <property type="match status" value="1"/>
</dbReference>
<dbReference type="PROSITE" id="PS50234">
    <property type="entry name" value="VWFA"/>
    <property type="match status" value="1"/>
</dbReference>
<dbReference type="AlphaFoldDB" id="A0A6C2U9P3"/>
<gene>
    <name evidence="7" type="ORF">PDESU_05414</name>
</gene>
<dbReference type="SMART" id="SM00327">
    <property type="entry name" value="VWA"/>
    <property type="match status" value="1"/>
</dbReference>
<dbReference type="InterPro" id="IPR002035">
    <property type="entry name" value="VWF_A"/>
</dbReference>
<keyword evidence="1" id="KW-1003">Cell membrane</keyword>
<feature type="transmembrane region" description="Helical" evidence="5">
    <location>
        <begin position="50"/>
        <end position="70"/>
    </location>
</feature>
<dbReference type="InterPro" id="IPR050768">
    <property type="entry name" value="UPF0353/GerABKA_families"/>
</dbReference>
<sequence length="329" mass="36519">MPIYFYNPNVLLWLWLVPAAAGLFIYAAVKRKQAIRAFGAGALFISRKREAAGSCLAIALVVFALAQPAWNLQEQELQESGRDVVFLLDVSRSMLAEDMHPNRLENAKTAILDCVEGLSGDRVGLVLFAGSAEIRCPLTVDYDYFRMALRQASPNSVSAGGTMIGHAVERTLEKLLDPEKAGMQDLILITDGEDLVDGPDEVEAVKKLEEAGVRLIAIGIGDRSRGSRIALEDEESGTRSYMKHGKTEVWTKLHSETLRQMTAAVADGIYFDVANGPFDLARIYRQIMEHAQLSSTDSQVMERYEEQFHLFLGSAVIVLLASNRWRKKR</sequence>
<proteinExistence type="predicted"/>
<dbReference type="EMBL" id="CAAHFG010000004">
    <property type="protein sequence ID" value="VGO16822.1"/>
    <property type="molecule type" value="Genomic_DNA"/>
</dbReference>
<keyword evidence="2 5" id="KW-0812">Transmembrane</keyword>
<keyword evidence="8" id="KW-1185">Reference proteome</keyword>
<dbReference type="PANTHER" id="PTHR22550:SF5">
    <property type="entry name" value="LEUCINE ZIPPER PROTEIN 4"/>
    <property type="match status" value="1"/>
</dbReference>
<protein>
    <recommendedName>
        <fullName evidence="6">VWFA domain-containing protein</fullName>
    </recommendedName>
</protein>